<reference evidence="1" key="2">
    <citation type="submission" date="2018-04" db="EMBL/GenBank/DDBJ databases">
        <title>OnivRS2 (Oryza nivara Reference Sequence Version 2).</title>
        <authorList>
            <person name="Zhang J."/>
            <person name="Kudrna D."/>
            <person name="Lee S."/>
            <person name="Talag J."/>
            <person name="Rajasekar S."/>
            <person name="Welchert J."/>
            <person name="Hsing Y.-I."/>
            <person name="Wing R.A."/>
        </authorList>
    </citation>
    <scope>NUCLEOTIDE SEQUENCE [LARGE SCALE GENOMIC DNA]</scope>
    <source>
        <strain evidence="1">SL10</strain>
    </source>
</reference>
<dbReference type="Proteomes" id="UP000006591">
    <property type="component" value="Chromosome 2"/>
</dbReference>
<dbReference type="Gramene" id="ONIVA02G18730.1">
    <property type="protein sequence ID" value="ONIVA02G18730.1"/>
    <property type="gene ID" value="ONIVA02G18730"/>
</dbReference>
<name>A0A0E0G6U5_ORYNI</name>
<proteinExistence type="predicted"/>
<evidence type="ECO:0000313" key="1">
    <source>
        <dbReference type="EnsemblPlants" id="ONIVA02G18730.1"/>
    </source>
</evidence>
<evidence type="ECO:0000313" key="2">
    <source>
        <dbReference type="Proteomes" id="UP000006591"/>
    </source>
</evidence>
<dbReference type="EnsemblPlants" id="ONIVA02G18730.1">
    <property type="protein sequence ID" value="ONIVA02G18730.1"/>
    <property type="gene ID" value="ONIVA02G18730"/>
</dbReference>
<reference evidence="1" key="1">
    <citation type="submission" date="2015-04" db="UniProtKB">
        <authorList>
            <consortium name="EnsemblPlants"/>
        </authorList>
    </citation>
    <scope>IDENTIFICATION</scope>
    <source>
        <strain evidence="1">SL10</strain>
    </source>
</reference>
<keyword evidence="2" id="KW-1185">Reference proteome</keyword>
<accession>A0A0E0G6U5</accession>
<sequence>MARGAAMMRQTTRGLSDEVAGVKVHRDEADGEGIDYDKNLLKKTDRDLNASPNGIAVLVLTSMPSCCYV</sequence>
<organism evidence="1">
    <name type="scientific">Oryza nivara</name>
    <name type="common">Indian wild rice</name>
    <name type="synonym">Oryza sativa f. spontanea</name>
    <dbReference type="NCBI Taxonomy" id="4536"/>
    <lineage>
        <taxon>Eukaryota</taxon>
        <taxon>Viridiplantae</taxon>
        <taxon>Streptophyta</taxon>
        <taxon>Embryophyta</taxon>
        <taxon>Tracheophyta</taxon>
        <taxon>Spermatophyta</taxon>
        <taxon>Magnoliopsida</taxon>
        <taxon>Liliopsida</taxon>
        <taxon>Poales</taxon>
        <taxon>Poaceae</taxon>
        <taxon>BOP clade</taxon>
        <taxon>Oryzoideae</taxon>
        <taxon>Oryzeae</taxon>
        <taxon>Oryzinae</taxon>
        <taxon>Oryza</taxon>
    </lineage>
</organism>
<protein>
    <submittedName>
        <fullName evidence="1">Uncharacterized protein</fullName>
    </submittedName>
</protein>
<dbReference type="HOGENOM" id="CLU_2780209_0_0_1"/>
<dbReference type="AlphaFoldDB" id="A0A0E0G6U5"/>